<protein>
    <submittedName>
        <fullName evidence="1">Unnamed protein product</fullName>
    </submittedName>
</protein>
<organism evidence="1 2">
    <name type="scientific">Phytophthora lilii</name>
    <dbReference type="NCBI Taxonomy" id="2077276"/>
    <lineage>
        <taxon>Eukaryota</taxon>
        <taxon>Sar</taxon>
        <taxon>Stramenopiles</taxon>
        <taxon>Oomycota</taxon>
        <taxon>Peronosporomycetes</taxon>
        <taxon>Peronosporales</taxon>
        <taxon>Peronosporaceae</taxon>
        <taxon>Phytophthora</taxon>
    </lineage>
</organism>
<gene>
    <name evidence="1" type="ORF">Plil01_001469600</name>
</gene>
<accession>A0A9W6XA31</accession>
<sequence length="107" mass="12355">MAALSTTPPQTRILPFRRYLRFQSIRMETKERHVIKEKQVGEFRYLLSEATDTVRPITGQMTSSAQLATLDKVTAEDHRARKKNAGGGDFDGSCIWRYHRCRSQILK</sequence>
<proteinExistence type="predicted"/>
<reference evidence="1" key="1">
    <citation type="submission" date="2023-04" db="EMBL/GenBank/DDBJ databases">
        <title>Phytophthora lilii NBRC 32176.</title>
        <authorList>
            <person name="Ichikawa N."/>
            <person name="Sato H."/>
            <person name="Tonouchi N."/>
        </authorList>
    </citation>
    <scope>NUCLEOTIDE SEQUENCE</scope>
    <source>
        <strain evidence="1">NBRC 32176</strain>
    </source>
</reference>
<dbReference type="EMBL" id="BSXW01001189">
    <property type="protein sequence ID" value="GMF34496.1"/>
    <property type="molecule type" value="Genomic_DNA"/>
</dbReference>
<dbReference type="AlphaFoldDB" id="A0A9W6XA31"/>
<name>A0A9W6XA31_9STRA</name>
<comment type="caution">
    <text evidence="1">The sequence shown here is derived from an EMBL/GenBank/DDBJ whole genome shotgun (WGS) entry which is preliminary data.</text>
</comment>
<keyword evidence="2" id="KW-1185">Reference proteome</keyword>
<evidence type="ECO:0000313" key="2">
    <source>
        <dbReference type="Proteomes" id="UP001165083"/>
    </source>
</evidence>
<dbReference type="Proteomes" id="UP001165083">
    <property type="component" value="Unassembled WGS sequence"/>
</dbReference>
<evidence type="ECO:0000313" key="1">
    <source>
        <dbReference type="EMBL" id="GMF34496.1"/>
    </source>
</evidence>